<evidence type="ECO:0000256" key="3">
    <source>
        <dbReference type="ARBA" id="ARBA00022694"/>
    </source>
</evidence>
<feature type="domain" description="CMP/dCMP-type deaminase" evidence="9">
    <location>
        <begin position="3"/>
        <end position="113"/>
    </location>
</feature>
<dbReference type="Gene3D" id="3.40.140.10">
    <property type="entry name" value="Cytidine Deaminase, domain 2"/>
    <property type="match status" value="1"/>
</dbReference>
<evidence type="ECO:0000256" key="2">
    <source>
        <dbReference type="ARBA" id="ARBA00011738"/>
    </source>
</evidence>
<evidence type="ECO:0000256" key="6">
    <source>
        <dbReference type="ARBA" id="ARBA00022833"/>
    </source>
</evidence>
<feature type="active site" description="Proton donor" evidence="8">
    <location>
        <position position="56"/>
    </location>
</feature>
<dbReference type="GO" id="GO:0052717">
    <property type="term" value="F:tRNA-specific adenosine-34 deaminase activity"/>
    <property type="evidence" value="ECO:0007669"/>
    <property type="project" value="UniProtKB-UniRule"/>
</dbReference>
<evidence type="ECO:0000256" key="5">
    <source>
        <dbReference type="ARBA" id="ARBA00022801"/>
    </source>
</evidence>
<keyword evidence="6 8" id="KW-0862">Zinc</keyword>
<dbReference type="PANTHER" id="PTHR11079">
    <property type="entry name" value="CYTOSINE DEAMINASE FAMILY MEMBER"/>
    <property type="match status" value="1"/>
</dbReference>
<dbReference type="InterPro" id="IPR058535">
    <property type="entry name" value="MafB19-deam"/>
</dbReference>
<dbReference type="InterPro" id="IPR016193">
    <property type="entry name" value="Cytidine_deaminase-like"/>
</dbReference>
<dbReference type="EC" id="3.5.4.33" evidence="8"/>
<keyword evidence="3 8" id="KW-0819">tRNA processing</keyword>
<comment type="similarity">
    <text evidence="1">Belongs to the cytidine and deoxycytidylate deaminase family. ADAT2 subfamily.</text>
</comment>
<evidence type="ECO:0000256" key="1">
    <source>
        <dbReference type="ARBA" id="ARBA00010669"/>
    </source>
</evidence>
<evidence type="ECO:0000259" key="9">
    <source>
        <dbReference type="PROSITE" id="PS51747"/>
    </source>
</evidence>
<dbReference type="PROSITE" id="PS00903">
    <property type="entry name" value="CYT_DCMP_DEAMINASES_1"/>
    <property type="match status" value="1"/>
</dbReference>
<dbReference type="InterPro" id="IPR016192">
    <property type="entry name" value="APOBEC/CMP_deaminase_Zn-bd"/>
</dbReference>
<keyword evidence="5 8" id="KW-0378">Hydrolase</keyword>
<organism evidence="10">
    <name type="scientific">candidate division WOR-3 bacterium</name>
    <dbReference type="NCBI Taxonomy" id="2052148"/>
    <lineage>
        <taxon>Bacteria</taxon>
        <taxon>Bacteria division WOR-3</taxon>
    </lineage>
</organism>
<keyword evidence="4 8" id="KW-0479">Metal-binding</keyword>
<dbReference type="EMBL" id="DTGZ01000076">
    <property type="protein sequence ID" value="HGV97469.1"/>
    <property type="molecule type" value="Genomic_DNA"/>
</dbReference>
<evidence type="ECO:0000256" key="7">
    <source>
        <dbReference type="ARBA" id="ARBA00048045"/>
    </source>
</evidence>
<evidence type="ECO:0000256" key="4">
    <source>
        <dbReference type="ARBA" id="ARBA00022723"/>
    </source>
</evidence>
<dbReference type="PANTHER" id="PTHR11079:SF202">
    <property type="entry name" value="TRNA-SPECIFIC ADENOSINE DEAMINASE"/>
    <property type="match status" value="1"/>
</dbReference>
<evidence type="ECO:0000256" key="8">
    <source>
        <dbReference type="HAMAP-Rule" id="MF_00972"/>
    </source>
</evidence>
<proteinExistence type="inferred from homology"/>
<dbReference type="SUPFAM" id="SSF53927">
    <property type="entry name" value="Cytidine deaminase-like"/>
    <property type="match status" value="1"/>
</dbReference>
<reference evidence="10" key="1">
    <citation type="journal article" date="2020" name="mSystems">
        <title>Genome- and Community-Level Interaction Insights into Carbon Utilization and Element Cycling Functions of Hydrothermarchaeota in Hydrothermal Sediment.</title>
        <authorList>
            <person name="Zhou Z."/>
            <person name="Liu Y."/>
            <person name="Xu W."/>
            <person name="Pan J."/>
            <person name="Luo Z.H."/>
            <person name="Li M."/>
        </authorList>
    </citation>
    <scope>NUCLEOTIDE SEQUENCE [LARGE SCALE GENOMIC DNA]</scope>
    <source>
        <strain evidence="10">SpSt-774</strain>
    </source>
</reference>
<dbReference type="NCBIfam" id="NF008113">
    <property type="entry name" value="PRK10860.1"/>
    <property type="match status" value="1"/>
</dbReference>
<feature type="binding site" evidence="8">
    <location>
        <position position="84"/>
    </location>
    <ligand>
        <name>Zn(2+)</name>
        <dbReference type="ChEBI" id="CHEBI:29105"/>
        <note>catalytic</note>
    </ligand>
</feature>
<dbReference type="HAMAP" id="MF_00972">
    <property type="entry name" value="tRNA_aden_deaminase"/>
    <property type="match status" value="1"/>
</dbReference>
<dbReference type="InterPro" id="IPR002125">
    <property type="entry name" value="CMP_dCMP_dom"/>
</dbReference>
<accession>A0A7C4TI23</accession>
<dbReference type="PROSITE" id="PS51747">
    <property type="entry name" value="CYT_DCMP_DEAMINASES_2"/>
    <property type="match status" value="1"/>
</dbReference>
<dbReference type="FunFam" id="3.40.140.10:FF:000005">
    <property type="entry name" value="tRNA-specific adenosine deaminase"/>
    <property type="match status" value="1"/>
</dbReference>
<comment type="function">
    <text evidence="8">Catalyzes the deamination of adenosine to inosine at the wobble position 34 of tRNA(Arg2).</text>
</comment>
<comment type="cofactor">
    <cofactor evidence="8">
        <name>Zn(2+)</name>
        <dbReference type="ChEBI" id="CHEBI:29105"/>
    </cofactor>
    <text evidence="8">Binds 1 zinc ion per subunit.</text>
</comment>
<comment type="catalytic activity">
    <reaction evidence="7 8">
        <text>adenosine(34) in tRNA + H2O + H(+) = inosine(34) in tRNA + NH4(+)</text>
        <dbReference type="Rhea" id="RHEA:43168"/>
        <dbReference type="Rhea" id="RHEA-COMP:10373"/>
        <dbReference type="Rhea" id="RHEA-COMP:10374"/>
        <dbReference type="ChEBI" id="CHEBI:15377"/>
        <dbReference type="ChEBI" id="CHEBI:15378"/>
        <dbReference type="ChEBI" id="CHEBI:28938"/>
        <dbReference type="ChEBI" id="CHEBI:74411"/>
        <dbReference type="ChEBI" id="CHEBI:82852"/>
        <dbReference type="EC" id="3.5.4.33"/>
    </reaction>
</comment>
<feature type="binding site" evidence="8">
    <location>
        <position position="87"/>
    </location>
    <ligand>
        <name>Zn(2+)</name>
        <dbReference type="ChEBI" id="CHEBI:29105"/>
        <note>catalytic</note>
    </ligand>
</feature>
<evidence type="ECO:0000313" key="10">
    <source>
        <dbReference type="EMBL" id="HGV97469.1"/>
    </source>
</evidence>
<sequence length="160" mass="17914">MQNTDEFFMSEALKEAQRAFEEDEVPIGAVAVYKNKIIGRGHNRTESLQDPTAHAEILAITAAANTLNSWRLNDVIIYTTIEPCIMCAGALVLARVKRIVFGARDEKFGGCGSVFNIINEEKLNHKIEIVEGILEKEAISLMKIFFKERRKKSDKDGEAV</sequence>
<dbReference type="CDD" id="cd01285">
    <property type="entry name" value="nucleoside_deaminase"/>
    <property type="match status" value="1"/>
</dbReference>
<gene>
    <name evidence="8 10" type="primary">tadA</name>
    <name evidence="10" type="ORF">ENV60_04135</name>
</gene>
<feature type="binding site" evidence="8">
    <location>
        <position position="54"/>
    </location>
    <ligand>
        <name>Zn(2+)</name>
        <dbReference type="ChEBI" id="CHEBI:29105"/>
        <note>catalytic</note>
    </ligand>
</feature>
<dbReference type="InterPro" id="IPR028883">
    <property type="entry name" value="tRNA_aden_deaminase"/>
</dbReference>
<protein>
    <recommendedName>
        <fullName evidence="8">tRNA-specific adenosine deaminase</fullName>
        <ecNumber evidence="8">3.5.4.33</ecNumber>
    </recommendedName>
</protein>
<comment type="subunit">
    <text evidence="2 8">Homodimer.</text>
</comment>
<dbReference type="GO" id="GO:0002100">
    <property type="term" value="P:tRNA wobble adenosine to inosine editing"/>
    <property type="evidence" value="ECO:0007669"/>
    <property type="project" value="UniProtKB-UniRule"/>
</dbReference>
<dbReference type="GO" id="GO:0008270">
    <property type="term" value="F:zinc ion binding"/>
    <property type="evidence" value="ECO:0007669"/>
    <property type="project" value="UniProtKB-UniRule"/>
</dbReference>
<dbReference type="AlphaFoldDB" id="A0A7C4TI23"/>
<dbReference type="Pfam" id="PF14437">
    <property type="entry name" value="MafB19-deam"/>
    <property type="match status" value="1"/>
</dbReference>
<comment type="caution">
    <text evidence="10">The sequence shown here is derived from an EMBL/GenBank/DDBJ whole genome shotgun (WGS) entry which is preliminary data.</text>
</comment>
<name>A0A7C4TI23_UNCW3</name>